<dbReference type="NCBIfam" id="TIGR01254">
    <property type="entry name" value="sfuA"/>
    <property type="match status" value="1"/>
</dbReference>
<dbReference type="GO" id="GO:0030288">
    <property type="term" value="C:outer membrane-bounded periplasmic space"/>
    <property type="evidence" value="ECO:0007669"/>
    <property type="project" value="InterPro"/>
</dbReference>
<comment type="similarity">
    <text evidence="2">Belongs to the bacterial solute-binding protein 1 family.</text>
</comment>
<comment type="subcellular location">
    <subcellularLocation>
        <location evidence="1">Periplasm</location>
    </subcellularLocation>
</comment>
<dbReference type="PATRIC" id="fig|1514904.3.peg.2625"/>
<dbReference type="EMBL" id="JXMU01000033">
    <property type="protein sequence ID" value="KPB00029.1"/>
    <property type="molecule type" value="Genomic_DNA"/>
</dbReference>
<evidence type="ECO:0000313" key="8">
    <source>
        <dbReference type="Proteomes" id="UP000038011"/>
    </source>
</evidence>
<dbReference type="GO" id="GO:0030975">
    <property type="term" value="F:thiamine binding"/>
    <property type="evidence" value="ECO:0007669"/>
    <property type="project" value="InterPro"/>
</dbReference>
<dbReference type="PANTHER" id="PTHR30006:SF3">
    <property type="entry name" value="THIAMINE-BINDING PERIPLASMIC PROTEIN"/>
    <property type="match status" value="1"/>
</dbReference>
<protein>
    <submittedName>
        <fullName evidence="7">Thiamine ABC transporter substrate-binding protein</fullName>
    </submittedName>
</protein>
<dbReference type="InterPro" id="IPR005948">
    <property type="entry name" value="ThiB-like"/>
</dbReference>
<gene>
    <name evidence="7" type="primary">tbpA</name>
    <name evidence="7" type="ORF">SU32_16085</name>
</gene>
<dbReference type="SUPFAM" id="SSF53850">
    <property type="entry name" value="Periplasmic binding protein-like II"/>
    <property type="match status" value="1"/>
</dbReference>
<dbReference type="Proteomes" id="UP000038011">
    <property type="component" value="Unassembled WGS sequence"/>
</dbReference>
<dbReference type="Pfam" id="PF13343">
    <property type="entry name" value="SBP_bac_6"/>
    <property type="match status" value="1"/>
</dbReference>
<feature type="chain" id="PRO_5005836490" evidence="6">
    <location>
        <begin position="30"/>
        <end position="339"/>
    </location>
</feature>
<sequence>MFQTRREALRKSILLIILLSGAAISHAQAKDVTVYTYESFTAEWGPGPQVEKAFEAKCGCDVTFVSAADGVALLNRLRLEGENTDADLILGIDQNLIAEAKDEGFFAPHGMDIEAGLVPVEWNDDTFVPYDYGYFAIVYDTQKIETPPSSMEEFLNGDASNKIAIQDPRTSTPGLGLMLWIKKLYGDDAPEAYAKLSDRILTITPGWSEAYGLFTDGEAPMVLSYTTSPAYHMIAEDNDRYQAAAFSEGHYMQIEVAGLTKKGAENPQAKEFLSFVVSPAFQDIIPETNWMLPAAPMSKPLNPVFDELVQPKTALLYSSEEVALKRKDWVDEWLDVMSR</sequence>
<evidence type="ECO:0000256" key="3">
    <source>
        <dbReference type="ARBA" id="ARBA00022448"/>
    </source>
</evidence>
<evidence type="ECO:0000256" key="4">
    <source>
        <dbReference type="ARBA" id="ARBA00022729"/>
    </source>
</evidence>
<reference evidence="7 8" key="1">
    <citation type="submission" date="2015-01" db="EMBL/GenBank/DDBJ databases">
        <title>Ahrensia donghaiensis sp. nov., a novel dimethylsulphoniopropionate-cleavage bacterium isolated from seawater and emended descriptions of the genus Ahrensia and Ahrensia kielensis.</title>
        <authorList>
            <person name="Liu J."/>
        </authorList>
    </citation>
    <scope>NUCLEOTIDE SEQUENCE [LARGE SCALE GENOMIC DNA]</scope>
    <source>
        <strain evidence="7 8">LZD062</strain>
    </source>
</reference>
<evidence type="ECO:0000256" key="5">
    <source>
        <dbReference type="ARBA" id="ARBA00022764"/>
    </source>
</evidence>
<name>A0A0M9GL55_9HYPH</name>
<accession>A0A0M9GL55</accession>
<dbReference type="GO" id="GO:0030976">
    <property type="term" value="F:thiamine pyrophosphate binding"/>
    <property type="evidence" value="ECO:0007669"/>
    <property type="project" value="TreeGrafter"/>
</dbReference>
<evidence type="ECO:0000256" key="6">
    <source>
        <dbReference type="SAM" id="SignalP"/>
    </source>
</evidence>
<keyword evidence="5" id="KW-0574">Periplasm</keyword>
<keyword evidence="4 6" id="KW-0732">Signal</keyword>
<dbReference type="CDD" id="cd13545">
    <property type="entry name" value="PBP2_TbpA"/>
    <property type="match status" value="1"/>
</dbReference>
<dbReference type="GO" id="GO:0015888">
    <property type="term" value="P:thiamine transport"/>
    <property type="evidence" value="ECO:0007669"/>
    <property type="project" value="InterPro"/>
</dbReference>
<keyword evidence="3" id="KW-0813">Transport</keyword>
<evidence type="ECO:0000256" key="1">
    <source>
        <dbReference type="ARBA" id="ARBA00004418"/>
    </source>
</evidence>
<feature type="signal peptide" evidence="6">
    <location>
        <begin position="1"/>
        <end position="29"/>
    </location>
</feature>
<keyword evidence="8" id="KW-1185">Reference proteome</keyword>
<dbReference type="InterPro" id="IPR005967">
    <property type="entry name" value="ThiB"/>
</dbReference>
<evidence type="ECO:0000313" key="7">
    <source>
        <dbReference type="EMBL" id="KPB00029.1"/>
    </source>
</evidence>
<dbReference type="PANTHER" id="PTHR30006">
    <property type="entry name" value="THIAMINE-BINDING PERIPLASMIC PROTEIN-RELATED"/>
    <property type="match status" value="1"/>
</dbReference>
<comment type="caution">
    <text evidence="7">The sequence shown here is derived from an EMBL/GenBank/DDBJ whole genome shotgun (WGS) entry which is preliminary data.</text>
</comment>
<proteinExistence type="inferred from homology"/>
<dbReference type="AlphaFoldDB" id="A0A0M9GL55"/>
<dbReference type="Gene3D" id="3.40.190.10">
    <property type="entry name" value="Periplasmic binding protein-like II"/>
    <property type="match status" value="2"/>
</dbReference>
<dbReference type="NCBIfam" id="TIGR01276">
    <property type="entry name" value="thiB"/>
    <property type="match status" value="1"/>
</dbReference>
<organism evidence="7 8">
    <name type="scientific">Ahrensia marina</name>
    <dbReference type="NCBI Taxonomy" id="1514904"/>
    <lineage>
        <taxon>Bacteria</taxon>
        <taxon>Pseudomonadati</taxon>
        <taxon>Pseudomonadota</taxon>
        <taxon>Alphaproteobacteria</taxon>
        <taxon>Hyphomicrobiales</taxon>
        <taxon>Ahrensiaceae</taxon>
        <taxon>Ahrensia</taxon>
    </lineage>
</organism>
<evidence type="ECO:0000256" key="2">
    <source>
        <dbReference type="ARBA" id="ARBA00008520"/>
    </source>
</evidence>
<dbReference type="STRING" id="1514904.SU32_16085"/>